<evidence type="ECO:0000256" key="3">
    <source>
        <dbReference type="PROSITE-ProRule" id="PRU00339"/>
    </source>
</evidence>
<proteinExistence type="predicted"/>
<dbReference type="PANTHER" id="PTHR44943">
    <property type="entry name" value="CELLULOSE SYNTHASE OPERON PROTEIN C"/>
    <property type="match status" value="1"/>
</dbReference>
<dbReference type="EMBL" id="FOOE01000008">
    <property type="protein sequence ID" value="SFF72885.1"/>
    <property type="molecule type" value="Genomic_DNA"/>
</dbReference>
<dbReference type="InterPro" id="IPR051685">
    <property type="entry name" value="Ycf3/AcsC/BcsC/TPR_MFPF"/>
</dbReference>
<gene>
    <name evidence="4" type="ORF">SAMN04487885_10868</name>
</gene>
<dbReference type="SMART" id="SM00028">
    <property type="entry name" value="TPR"/>
    <property type="match status" value="3"/>
</dbReference>
<dbReference type="eggNOG" id="COG0457">
    <property type="taxonomic scope" value="Bacteria"/>
</dbReference>
<evidence type="ECO:0000256" key="2">
    <source>
        <dbReference type="ARBA" id="ARBA00022803"/>
    </source>
</evidence>
<protein>
    <submittedName>
        <fullName evidence="4">Tetratricopeptide repeat-containing protein</fullName>
    </submittedName>
</protein>
<keyword evidence="5" id="KW-1185">Reference proteome</keyword>
<feature type="repeat" description="TPR" evidence="3">
    <location>
        <begin position="180"/>
        <end position="213"/>
    </location>
</feature>
<dbReference type="InterPro" id="IPR019734">
    <property type="entry name" value="TPR_rpt"/>
</dbReference>
<evidence type="ECO:0000313" key="4">
    <source>
        <dbReference type="EMBL" id="SFF72885.1"/>
    </source>
</evidence>
<dbReference type="Proteomes" id="UP000182135">
    <property type="component" value="Unassembled WGS sequence"/>
</dbReference>
<dbReference type="Pfam" id="PF13181">
    <property type="entry name" value="TPR_8"/>
    <property type="match status" value="1"/>
</dbReference>
<name>A0A1I2L105_9CLOT</name>
<organism evidence="4 5">
    <name type="scientific">Clostridium cadaveris</name>
    <dbReference type="NCBI Taxonomy" id="1529"/>
    <lineage>
        <taxon>Bacteria</taxon>
        <taxon>Bacillati</taxon>
        <taxon>Bacillota</taxon>
        <taxon>Clostridia</taxon>
        <taxon>Eubacteriales</taxon>
        <taxon>Clostridiaceae</taxon>
        <taxon>Clostridium</taxon>
    </lineage>
</organism>
<dbReference type="NCBIfam" id="NF047558">
    <property type="entry name" value="TPR_END_plus"/>
    <property type="match status" value="1"/>
</dbReference>
<dbReference type="PROSITE" id="PS50005">
    <property type="entry name" value="TPR"/>
    <property type="match status" value="2"/>
</dbReference>
<dbReference type="STRING" id="1529.SAMN04487885_10868"/>
<accession>A0A1I2L105</accession>
<sequence length="238" mass="27834">MDKKTRNKLIIFIIFALIAVGIIGYTYIENKRKTDSLKQQYDMEIKAKENEKQAEKQRIEAERKERESFEGVKCDEAESLLFSEDKDKYNKVIKITSDVIEKYPDSKRAYTLRGRSYGFSSNIVAGNKDKALADLDKALEIDPEYGYGRFNKALIYELFGRYDEALVWYDKAIEVEPDYEWSYYGKASIYGRRGELENTLVNLKKAIELKPSAKEAAKEEHDFDNVRQHKEFQDLINK</sequence>
<dbReference type="OrthoDB" id="1633926at2"/>
<dbReference type="RefSeq" id="WP_027637794.1">
    <property type="nucleotide sequence ID" value="NZ_FOOE01000008.1"/>
</dbReference>
<dbReference type="SUPFAM" id="SSF48452">
    <property type="entry name" value="TPR-like"/>
    <property type="match status" value="1"/>
</dbReference>
<dbReference type="PANTHER" id="PTHR44943:SF8">
    <property type="entry name" value="TPR REPEAT-CONTAINING PROTEIN MJ0263"/>
    <property type="match status" value="1"/>
</dbReference>
<evidence type="ECO:0000313" key="5">
    <source>
        <dbReference type="Proteomes" id="UP000182135"/>
    </source>
</evidence>
<dbReference type="InterPro" id="IPR011990">
    <property type="entry name" value="TPR-like_helical_dom_sf"/>
</dbReference>
<dbReference type="AlphaFoldDB" id="A0A1I2L105"/>
<reference evidence="4 5" key="1">
    <citation type="submission" date="2016-10" db="EMBL/GenBank/DDBJ databases">
        <authorList>
            <person name="de Groot N.N."/>
        </authorList>
    </citation>
    <scope>NUCLEOTIDE SEQUENCE [LARGE SCALE GENOMIC DNA]</scope>
    <source>
        <strain evidence="4 5">NLAE-zl-G419</strain>
    </source>
</reference>
<dbReference type="Pfam" id="PF13414">
    <property type="entry name" value="TPR_11"/>
    <property type="match status" value="1"/>
</dbReference>
<keyword evidence="1" id="KW-0677">Repeat</keyword>
<evidence type="ECO:0000256" key="1">
    <source>
        <dbReference type="ARBA" id="ARBA00022737"/>
    </source>
</evidence>
<dbReference type="Gene3D" id="1.25.40.10">
    <property type="entry name" value="Tetratricopeptide repeat domain"/>
    <property type="match status" value="1"/>
</dbReference>
<keyword evidence="2 3" id="KW-0802">TPR repeat</keyword>
<feature type="repeat" description="TPR" evidence="3">
    <location>
        <begin position="146"/>
        <end position="179"/>
    </location>
</feature>